<keyword evidence="4" id="KW-1185">Reference proteome</keyword>
<reference evidence="3 4" key="1">
    <citation type="journal article" date="2019" name="Emerg. Microbes Infect.">
        <title>Comprehensive subspecies identification of 175 nontuberculous mycobacteria species based on 7547 genomic profiles.</title>
        <authorList>
            <person name="Matsumoto Y."/>
            <person name="Kinjo T."/>
            <person name="Motooka D."/>
            <person name="Nabeya D."/>
            <person name="Jung N."/>
            <person name="Uechi K."/>
            <person name="Horii T."/>
            <person name="Iida T."/>
            <person name="Fujita J."/>
            <person name="Nakamura S."/>
        </authorList>
    </citation>
    <scope>NUCLEOTIDE SEQUENCE [LARGE SCALE GENOMIC DNA]</scope>
    <source>
        <strain evidence="3 4">JCM 12375</strain>
    </source>
</reference>
<dbReference type="PRINTS" id="PR00625">
    <property type="entry name" value="JDOMAIN"/>
</dbReference>
<dbReference type="Pfam" id="PF00226">
    <property type="entry name" value="DnaJ"/>
    <property type="match status" value="1"/>
</dbReference>
<evidence type="ECO:0000259" key="2">
    <source>
        <dbReference type="PROSITE" id="PS50076"/>
    </source>
</evidence>
<feature type="domain" description="J" evidence="2">
    <location>
        <begin position="7"/>
        <end position="64"/>
    </location>
</feature>
<accession>A0ABM7I2G7</accession>
<protein>
    <recommendedName>
        <fullName evidence="2">J domain-containing protein</fullName>
    </recommendedName>
</protein>
<evidence type="ECO:0000313" key="3">
    <source>
        <dbReference type="EMBL" id="BBX37090.1"/>
    </source>
</evidence>
<organism evidence="3 4">
    <name type="scientific">Mycolicibacterium mageritense</name>
    <name type="common">Mycobacterium mageritense</name>
    <dbReference type="NCBI Taxonomy" id="53462"/>
    <lineage>
        <taxon>Bacteria</taxon>
        <taxon>Bacillati</taxon>
        <taxon>Actinomycetota</taxon>
        <taxon>Actinomycetes</taxon>
        <taxon>Mycobacteriales</taxon>
        <taxon>Mycobacteriaceae</taxon>
        <taxon>Mycolicibacterium</taxon>
    </lineage>
</organism>
<dbReference type="SUPFAM" id="SSF46565">
    <property type="entry name" value="Chaperone J-domain"/>
    <property type="match status" value="1"/>
</dbReference>
<gene>
    <name evidence="3" type="ORF">MMAGJ_63720</name>
</gene>
<sequence length="123" mass="13011">MASENSDPYRVLGVPPTATSGQIAHAYRTLLRALHPDTGTDDPADVTRLAAVVAAYAALRGRTDRAGCEIRTPAPERRPTPSAASPVHIPIRYGGTADSPYGPRDPSLRAGPATVTRPSRRSQ</sequence>
<dbReference type="Gene3D" id="1.10.287.110">
    <property type="entry name" value="DnaJ domain"/>
    <property type="match status" value="1"/>
</dbReference>
<proteinExistence type="predicted"/>
<feature type="compositionally biased region" description="Basic and acidic residues" evidence="1">
    <location>
        <begin position="67"/>
        <end position="79"/>
    </location>
</feature>
<dbReference type="SMART" id="SM00271">
    <property type="entry name" value="DnaJ"/>
    <property type="match status" value="1"/>
</dbReference>
<dbReference type="InterPro" id="IPR001623">
    <property type="entry name" value="DnaJ_domain"/>
</dbReference>
<dbReference type="RefSeq" id="WP_073912021.1">
    <property type="nucleotide sequence ID" value="NZ_AP022567.1"/>
</dbReference>
<dbReference type="CDD" id="cd06257">
    <property type="entry name" value="DnaJ"/>
    <property type="match status" value="1"/>
</dbReference>
<evidence type="ECO:0000256" key="1">
    <source>
        <dbReference type="SAM" id="MobiDB-lite"/>
    </source>
</evidence>
<name>A0ABM7I2G7_MYCME</name>
<dbReference type="Proteomes" id="UP000465622">
    <property type="component" value="Chromosome"/>
</dbReference>
<dbReference type="EMBL" id="AP022567">
    <property type="protein sequence ID" value="BBX37090.1"/>
    <property type="molecule type" value="Genomic_DNA"/>
</dbReference>
<dbReference type="InterPro" id="IPR036869">
    <property type="entry name" value="J_dom_sf"/>
</dbReference>
<evidence type="ECO:0000313" key="4">
    <source>
        <dbReference type="Proteomes" id="UP000465622"/>
    </source>
</evidence>
<dbReference type="PROSITE" id="PS50076">
    <property type="entry name" value="DNAJ_2"/>
    <property type="match status" value="1"/>
</dbReference>
<feature type="region of interest" description="Disordered" evidence="1">
    <location>
        <begin position="67"/>
        <end position="123"/>
    </location>
</feature>